<name>A0A0K0FT85_STRVS</name>
<dbReference type="Proteomes" id="UP000035680">
    <property type="component" value="Unassembled WGS sequence"/>
</dbReference>
<reference evidence="1" key="1">
    <citation type="submission" date="2014-07" db="EMBL/GenBank/DDBJ databases">
        <authorList>
            <person name="Martin A.A"/>
            <person name="De Silva N."/>
        </authorList>
    </citation>
    <scope>NUCLEOTIDE SEQUENCE</scope>
</reference>
<accession>A0A0K0FT85</accession>
<keyword evidence="1" id="KW-1185">Reference proteome</keyword>
<protein>
    <submittedName>
        <fullName evidence="2">Hva1_TUDOR domain-containing protein</fullName>
    </submittedName>
</protein>
<sequence length="68" mass="7679">MEKGKLDIQNTMGKVIEIKNSENDYPSMIVQSKMDRRCSQIAPLDKVREVTDSGITGPLKVGRKEEKN</sequence>
<reference evidence="2" key="2">
    <citation type="submission" date="2015-08" db="UniProtKB">
        <authorList>
            <consortium name="WormBaseParasite"/>
        </authorList>
    </citation>
    <scope>IDENTIFICATION</scope>
</reference>
<dbReference type="WBParaSite" id="SVE_1496200.1">
    <property type="protein sequence ID" value="SVE_1496200.1"/>
    <property type="gene ID" value="SVE_1496200"/>
</dbReference>
<dbReference type="AlphaFoldDB" id="A0A0K0FT85"/>
<organism evidence="1 2">
    <name type="scientific">Strongyloides venezuelensis</name>
    <name type="common">Threadworm</name>
    <dbReference type="NCBI Taxonomy" id="75913"/>
    <lineage>
        <taxon>Eukaryota</taxon>
        <taxon>Metazoa</taxon>
        <taxon>Ecdysozoa</taxon>
        <taxon>Nematoda</taxon>
        <taxon>Chromadorea</taxon>
        <taxon>Rhabditida</taxon>
        <taxon>Tylenchina</taxon>
        <taxon>Panagrolaimomorpha</taxon>
        <taxon>Strongyloidoidea</taxon>
        <taxon>Strongyloididae</taxon>
        <taxon>Strongyloides</taxon>
    </lineage>
</organism>
<evidence type="ECO:0000313" key="2">
    <source>
        <dbReference type="WBParaSite" id="SVE_1496200.1"/>
    </source>
</evidence>
<evidence type="ECO:0000313" key="1">
    <source>
        <dbReference type="Proteomes" id="UP000035680"/>
    </source>
</evidence>
<proteinExistence type="predicted"/>